<evidence type="ECO:0000259" key="1">
    <source>
        <dbReference type="PROSITE" id="PS51192"/>
    </source>
</evidence>
<dbReference type="GO" id="GO:0016787">
    <property type="term" value="F:hydrolase activity"/>
    <property type="evidence" value="ECO:0007669"/>
    <property type="project" value="InterPro"/>
</dbReference>
<dbReference type="EMBL" id="AZFH01000032">
    <property type="protein sequence ID" value="KRL81699.1"/>
    <property type="molecule type" value="Genomic_DNA"/>
</dbReference>
<dbReference type="PATRIC" id="fig|1423740.3.peg.1551"/>
<dbReference type="InterPro" id="IPR025202">
    <property type="entry name" value="PLD-like_dom"/>
</dbReference>
<evidence type="ECO:0000259" key="2">
    <source>
        <dbReference type="PROSITE" id="PS51194"/>
    </source>
</evidence>
<dbReference type="CDD" id="cd18032">
    <property type="entry name" value="DEXHc_RE_I_III_res"/>
    <property type="match status" value="1"/>
</dbReference>
<keyword evidence="3" id="KW-0067">ATP-binding</keyword>
<dbReference type="SUPFAM" id="SSF52540">
    <property type="entry name" value="P-loop containing nucleoside triphosphate hydrolases"/>
    <property type="match status" value="1"/>
</dbReference>
<feature type="domain" description="Helicase ATP-binding" evidence="1">
    <location>
        <begin position="221"/>
        <end position="373"/>
    </location>
</feature>
<dbReference type="CDD" id="cd18799">
    <property type="entry name" value="SF2_C_EcoAI-like"/>
    <property type="match status" value="1"/>
</dbReference>
<dbReference type="GO" id="GO:0005524">
    <property type="term" value="F:ATP binding"/>
    <property type="evidence" value="ECO:0007669"/>
    <property type="project" value="InterPro"/>
</dbReference>
<dbReference type="GO" id="GO:0005829">
    <property type="term" value="C:cytosol"/>
    <property type="evidence" value="ECO:0007669"/>
    <property type="project" value="TreeGrafter"/>
</dbReference>
<dbReference type="Pfam" id="PF26350">
    <property type="entry name" value="DUF8090"/>
    <property type="match status" value="1"/>
</dbReference>
<dbReference type="Proteomes" id="UP000051048">
    <property type="component" value="Unassembled WGS sequence"/>
</dbReference>
<accession>A0A0R1TSY2</accession>
<dbReference type="InterPro" id="IPR001650">
    <property type="entry name" value="Helicase_C-like"/>
</dbReference>
<protein>
    <submittedName>
        <fullName evidence="3">Phage DEAD box family helicase</fullName>
    </submittedName>
</protein>
<evidence type="ECO:0000313" key="3">
    <source>
        <dbReference type="EMBL" id="KRL81699.1"/>
    </source>
</evidence>
<dbReference type="PANTHER" id="PTHR47396:SF1">
    <property type="entry name" value="ATP-DEPENDENT HELICASE IRC3-RELATED"/>
    <property type="match status" value="1"/>
</dbReference>
<gene>
    <name evidence="3" type="ORF">FC36_GL001435</name>
</gene>
<dbReference type="Pfam" id="PF11907">
    <property type="entry name" value="DUF3427"/>
    <property type="match status" value="1"/>
</dbReference>
<dbReference type="GO" id="GO:0003677">
    <property type="term" value="F:DNA binding"/>
    <property type="evidence" value="ECO:0007669"/>
    <property type="project" value="InterPro"/>
</dbReference>
<dbReference type="PROSITE" id="PS51194">
    <property type="entry name" value="HELICASE_CTER"/>
    <property type="match status" value="1"/>
</dbReference>
<dbReference type="SMART" id="SM00487">
    <property type="entry name" value="DEXDc"/>
    <property type="match status" value="1"/>
</dbReference>
<dbReference type="OrthoDB" id="9802848at2"/>
<dbReference type="RefSeq" id="WP_056986731.1">
    <property type="nucleotide sequence ID" value="NZ_AZFH01000032.1"/>
</dbReference>
<keyword evidence="3" id="KW-0347">Helicase</keyword>
<dbReference type="Pfam" id="PF04851">
    <property type="entry name" value="ResIII"/>
    <property type="match status" value="1"/>
</dbReference>
<dbReference type="SMART" id="SM00490">
    <property type="entry name" value="HELICc"/>
    <property type="match status" value="1"/>
</dbReference>
<dbReference type="InterPro" id="IPR006935">
    <property type="entry name" value="Helicase/UvrB_N"/>
</dbReference>
<dbReference type="SUPFAM" id="SSF56024">
    <property type="entry name" value="Phospholipase D/nuclease"/>
    <property type="match status" value="1"/>
</dbReference>
<keyword evidence="3" id="KW-0378">Hydrolase</keyword>
<dbReference type="PANTHER" id="PTHR47396">
    <property type="entry name" value="TYPE I RESTRICTION ENZYME ECOKI R PROTEIN"/>
    <property type="match status" value="1"/>
</dbReference>
<organism evidence="3 4">
    <name type="scientific">Ligilactobacillus equi DSM 15833 = JCM 10991</name>
    <dbReference type="NCBI Taxonomy" id="1423740"/>
    <lineage>
        <taxon>Bacteria</taxon>
        <taxon>Bacillati</taxon>
        <taxon>Bacillota</taxon>
        <taxon>Bacilli</taxon>
        <taxon>Lactobacillales</taxon>
        <taxon>Lactobacillaceae</taxon>
        <taxon>Ligilactobacillus</taxon>
    </lineage>
</organism>
<dbReference type="InterPro" id="IPR014001">
    <property type="entry name" value="Helicase_ATP-bd"/>
</dbReference>
<comment type="caution">
    <text evidence="3">The sequence shown here is derived from an EMBL/GenBank/DDBJ whole genome shotgun (WGS) entry which is preliminary data.</text>
</comment>
<reference evidence="3 4" key="1">
    <citation type="journal article" date="2015" name="Genome Announc.">
        <title>Expanding the biotechnology potential of lactobacilli through comparative genomics of 213 strains and associated genera.</title>
        <authorList>
            <person name="Sun Z."/>
            <person name="Harris H.M."/>
            <person name="McCann A."/>
            <person name="Guo C."/>
            <person name="Argimon S."/>
            <person name="Zhang W."/>
            <person name="Yang X."/>
            <person name="Jeffery I.B."/>
            <person name="Cooney J.C."/>
            <person name="Kagawa T.F."/>
            <person name="Liu W."/>
            <person name="Song Y."/>
            <person name="Salvetti E."/>
            <person name="Wrobel A."/>
            <person name="Rasinkangas P."/>
            <person name="Parkhill J."/>
            <person name="Rea M.C."/>
            <person name="O'Sullivan O."/>
            <person name="Ritari J."/>
            <person name="Douillard F.P."/>
            <person name="Paul Ross R."/>
            <person name="Yang R."/>
            <person name="Briner A.E."/>
            <person name="Felis G.E."/>
            <person name="de Vos W.M."/>
            <person name="Barrangou R."/>
            <person name="Klaenhammer T.R."/>
            <person name="Caufield P.W."/>
            <person name="Cui Y."/>
            <person name="Zhang H."/>
            <person name="O'Toole P.W."/>
        </authorList>
    </citation>
    <scope>NUCLEOTIDE SEQUENCE [LARGE SCALE GENOMIC DNA]</scope>
    <source>
        <strain evidence="3 4">DSM 15833</strain>
    </source>
</reference>
<keyword evidence="3" id="KW-0547">Nucleotide-binding</keyword>
<dbReference type="Pfam" id="PF13091">
    <property type="entry name" value="PLDc_2"/>
    <property type="match status" value="1"/>
</dbReference>
<proteinExistence type="predicted"/>
<dbReference type="Pfam" id="PF00271">
    <property type="entry name" value="Helicase_C"/>
    <property type="match status" value="1"/>
</dbReference>
<evidence type="ECO:0000313" key="4">
    <source>
        <dbReference type="Proteomes" id="UP000051048"/>
    </source>
</evidence>
<dbReference type="Gene3D" id="3.30.870.10">
    <property type="entry name" value="Endonuclease Chain A"/>
    <property type="match status" value="1"/>
</dbReference>
<sequence>MEDKFQAAILAGLIDGQHHQMESKFSPELLVNDGPESIWDSLKEELLTCQSFEWVVAFWSPSMLTALKVLLADLAVQGVHGRILTGAYLNFNQPAVFRELLKLPQVEVRLSASPAFHSKGYLFTHAGYQTAIVGSANFTRNALLKNTEWALKVASQTQGDLTQRLQKQFQAEWDQAQVLTPDWIDYYAQGYQAPSPQVTNVSPSQLAPNAMQKVALTNLADLRQQGQNKGLVISATGTGKTYLAAFDVQKYRPRRFLFVVHRQQIAQKALESFKKVLGGSQQDYGILSGDRHDYEAKYLFATVQTLSQPEVLASFEPTDFDYMLIDEAHRSAAPSYLRVLNYFQPNFLLGMTATPERSDAQNIFQLYDYNVAYEIRLQDALQAEMLCPFDYVGIPDYEPEGQAITEKTSLKQLQSHQRVDYLVEQLAYYGQSEVLPKGLIFVSRKEEAQKLAQELTQRGLFSQALTNEDSHQTRQDAVAKLEAGQLQYLLTVDIFNEGIDIPAVNQVIFMRNTESSIIFTQQLGRGLRKYPGKQSVLVLDLIGNYQNNYLIALALSGNRSGRNDQVLREMTTLNHLDLTTINLSRVAQERIFASLEKVRLDNLSSIKEAYHNLENKLGQTPKLYDFYQFGDLSPAVFARNNGVGNYTQFRQKMGQKTALTAYQDQVLTFVTKELLEGLRIQELILLSALMDQEEILEDHYLELLDQAGAYYNAELLASVDQILSLDFFAIKAGKQLKSDQYGQVPLIEHQGFTYRLGAKLARALEDTNFKADFEDVLKTGIALGQKMDQQRQFTPMQQYTRKDVCRLLNWPKDVSAPLYGYRVTEEVCPIFVTYDRQNYANQIEANRYLTWFTRSPRHLNSPEVQLLLKGVKEGQPQVRIEVFMKRSDATGKGFYYLGSAQIVADSVQEEKVPTKNGRTKSHVKMLLELHRPLNHHEAKLLTGE</sequence>
<dbReference type="GO" id="GO:0004386">
    <property type="term" value="F:helicase activity"/>
    <property type="evidence" value="ECO:0007669"/>
    <property type="project" value="UniProtKB-KW"/>
</dbReference>
<dbReference type="Gene3D" id="3.40.50.300">
    <property type="entry name" value="P-loop containing nucleotide triphosphate hydrolases"/>
    <property type="match status" value="2"/>
</dbReference>
<dbReference type="InterPro" id="IPR021835">
    <property type="entry name" value="DUF3427"/>
</dbReference>
<dbReference type="InterPro" id="IPR050742">
    <property type="entry name" value="Helicase_Restrict-Modif_Enz"/>
</dbReference>
<dbReference type="InterPro" id="IPR027417">
    <property type="entry name" value="P-loop_NTPase"/>
</dbReference>
<dbReference type="STRING" id="1423740.FC36_GL001435"/>
<name>A0A0R1TSY2_9LACO</name>
<dbReference type="CDD" id="cd09204">
    <property type="entry name" value="PLDc_N_DEXD_b2"/>
    <property type="match status" value="1"/>
</dbReference>
<dbReference type="AlphaFoldDB" id="A0A0R1TSY2"/>
<dbReference type="InterPro" id="IPR058403">
    <property type="entry name" value="DUF8090"/>
</dbReference>
<dbReference type="PROSITE" id="PS51192">
    <property type="entry name" value="HELICASE_ATP_BIND_1"/>
    <property type="match status" value="1"/>
</dbReference>
<feature type="domain" description="Helicase C-terminal" evidence="2">
    <location>
        <begin position="422"/>
        <end position="574"/>
    </location>
</feature>